<dbReference type="SUPFAM" id="SSF56281">
    <property type="entry name" value="Metallo-hydrolase/oxidoreductase"/>
    <property type="match status" value="1"/>
</dbReference>
<proteinExistence type="inferred from homology"/>
<evidence type="ECO:0000256" key="4">
    <source>
        <dbReference type="ARBA" id="ARBA00022723"/>
    </source>
</evidence>
<comment type="similarity">
    <text evidence="8">Belongs to the RNase Z family.</text>
</comment>
<keyword evidence="7 8" id="KW-0862">Zinc</keyword>
<comment type="cofactor">
    <cofactor evidence="8">
        <name>Zn(2+)</name>
        <dbReference type="ChEBI" id="CHEBI:29105"/>
    </cofactor>
    <text evidence="8">Binds 2 Zn(2+) ions.</text>
</comment>
<evidence type="ECO:0000256" key="5">
    <source>
        <dbReference type="ARBA" id="ARBA00022759"/>
    </source>
</evidence>
<dbReference type="EC" id="3.1.26.11" evidence="8"/>
<accession>A0A2T0XAN5</accession>
<comment type="subunit">
    <text evidence="1 8">Homodimer.</text>
</comment>
<dbReference type="Gene3D" id="3.60.15.10">
    <property type="entry name" value="Ribonuclease Z/Hydroxyacylglutathione hydrolase-like"/>
    <property type="match status" value="1"/>
</dbReference>
<comment type="caution">
    <text evidence="9">The sequence shown here is derived from an EMBL/GenBank/DDBJ whole genome shotgun (WGS) entry which is preliminary data.</text>
</comment>
<dbReference type="EMBL" id="QPIZ01000028">
    <property type="protein sequence ID" value="RCW29422.1"/>
    <property type="molecule type" value="Genomic_DNA"/>
</dbReference>
<dbReference type="Proteomes" id="UP000252733">
    <property type="component" value="Unassembled WGS sequence"/>
</dbReference>
<dbReference type="HAMAP" id="MF_01818">
    <property type="entry name" value="RNase_Z_BN"/>
    <property type="match status" value="1"/>
</dbReference>
<feature type="binding site" evidence="8">
    <location>
        <position position="62"/>
    </location>
    <ligand>
        <name>Zn(2+)</name>
        <dbReference type="ChEBI" id="CHEBI:29105"/>
        <label>1</label>
        <note>catalytic</note>
    </ligand>
</feature>
<dbReference type="AlphaFoldDB" id="A0A2T0XAN5"/>
<feature type="binding site" evidence="8">
    <location>
        <position position="142"/>
    </location>
    <ligand>
        <name>Zn(2+)</name>
        <dbReference type="ChEBI" id="CHEBI:29105"/>
        <label>1</label>
        <note>catalytic</note>
    </ligand>
</feature>
<dbReference type="PANTHER" id="PTHR46018:SF2">
    <property type="entry name" value="ZINC PHOSPHODIESTERASE ELAC PROTEIN 1"/>
    <property type="match status" value="1"/>
</dbReference>
<evidence type="ECO:0000256" key="6">
    <source>
        <dbReference type="ARBA" id="ARBA00022801"/>
    </source>
</evidence>
<dbReference type="STRING" id="1168289.GCA_000259075_03323"/>
<dbReference type="CDD" id="cd07717">
    <property type="entry name" value="RNaseZ_ZiPD-like_MBL-fold"/>
    <property type="match status" value="1"/>
</dbReference>
<comment type="catalytic activity">
    <reaction evidence="8">
        <text>Endonucleolytic cleavage of RNA, removing extra 3' nucleotides from tRNA precursor, generating 3' termini of tRNAs. A 3'-hydroxy group is left at the tRNA terminus and a 5'-phosphoryl group is left at the trailer molecule.</text>
        <dbReference type="EC" id="3.1.26.11"/>
    </reaction>
</comment>
<protein>
    <recommendedName>
        <fullName evidence="8">Ribonuclease Z</fullName>
        <shortName evidence="8">RNase Z</shortName>
        <ecNumber evidence="8">3.1.26.11</ecNumber>
    </recommendedName>
    <alternativeName>
        <fullName evidence="8">tRNA 3 endonuclease</fullName>
    </alternativeName>
    <alternativeName>
        <fullName evidence="8">tRNase Z</fullName>
    </alternativeName>
</protein>
<feature type="binding site" evidence="8">
    <location>
        <position position="67"/>
    </location>
    <ligand>
        <name>Zn(2+)</name>
        <dbReference type="ChEBI" id="CHEBI:29105"/>
        <label>2</label>
        <note>catalytic</note>
    </ligand>
</feature>
<feature type="binding site" evidence="8">
    <location>
        <position position="270"/>
    </location>
    <ligand>
        <name>Zn(2+)</name>
        <dbReference type="ChEBI" id="CHEBI:29105"/>
        <label>2</label>
        <note>catalytic</note>
    </ligand>
</feature>
<keyword evidence="3 8" id="KW-0540">Nuclease</keyword>
<evidence type="ECO:0000256" key="2">
    <source>
        <dbReference type="ARBA" id="ARBA00022694"/>
    </source>
</evidence>
<dbReference type="GO" id="GO:0008270">
    <property type="term" value="F:zinc ion binding"/>
    <property type="evidence" value="ECO:0007669"/>
    <property type="project" value="UniProtKB-UniRule"/>
</dbReference>
<feature type="binding site" evidence="8">
    <location>
        <position position="212"/>
    </location>
    <ligand>
        <name>Zn(2+)</name>
        <dbReference type="ChEBI" id="CHEBI:29105"/>
        <label>1</label>
        <note>catalytic</note>
    </ligand>
</feature>
<evidence type="ECO:0000256" key="7">
    <source>
        <dbReference type="ARBA" id="ARBA00022833"/>
    </source>
</evidence>
<keyword evidence="4 8" id="KW-0479">Metal-binding</keyword>
<feature type="binding site" evidence="8">
    <location>
        <position position="64"/>
    </location>
    <ligand>
        <name>Zn(2+)</name>
        <dbReference type="ChEBI" id="CHEBI:29105"/>
        <label>1</label>
        <note>catalytic</note>
    </ligand>
</feature>
<gene>
    <name evidence="8" type="primary">rnz</name>
    <name evidence="9" type="ORF">DFO77_12822</name>
</gene>
<dbReference type="PANTHER" id="PTHR46018">
    <property type="entry name" value="ZINC PHOSPHODIESTERASE ELAC PROTEIN 1"/>
    <property type="match status" value="1"/>
</dbReference>
<evidence type="ECO:0000256" key="1">
    <source>
        <dbReference type="ARBA" id="ARBA00011738"/>
    </source>
</evidence>
<dbReference type="Pfam" id="PF23023">
    <property type="entry name" value="Anti-Pycsar_Apyc1"/>
    <property type="match status" value="1"/>
</dbReference>
<reference evidence="9 10" key="1">
    <citation type="submission" date="2018-07" db="EMBL/GenBank/DDBJ databases">
        <title>Freshwater and sediment microbial communities from various areas in North America, analyzing microbe dynamics in response to fracking.</title>
        <authorList>
            <person name="Lamendella R."/>
        </authorList>
    </citation>
    <scope>NUCLEOTIDE SEQUENCE [LARGE SCALE GENOMIC DNA]</scope>
    <source>
        <strain evidence="9 10">160A</strain>
    </source>
</reference>
<keyword evidence="10" id="KW-1185">Reference proteome</keyword>
<organism evidence="9 10">
    <name type="scientific">Marinilabilia salmonicolor</name>
    <dbReference type="NCBI Taxonomy" id="989"/>
    <lineage>
        <taxon>Bacteria</taxon>
        <taxon>Pseudomonadati</taxon>
        <taxon>Bacteroidota</taxon>
        <taxon>Bacteroidia</taxon>
        <taxon>Marinilabiliales</taxon>
        <taxon>Marinilabiliaceae</taxon>
        <taxon>Marinilabilia</taxon>
    </lineage>
</organism>
<evidence type="ECO:0000256" key="3">
    <source>
        <dbReference type="ARBA" id="ARBA00022722"/>
    </source>
</evidence>
<dbReference type="GO" id="GO:0042781">
    <property type="term" value="F:3'-tRNA processing endoribonuclease activity"/>
    <property type="evidence" value="ECO:0007669"/>
    <property type="project" value="UniProtKB-UniRule"/>
</dbReference>
<feature type="binding site" evidence="8">
    <location>
        <position position="212"/>
    </location>
    <ligand>
        <name>Zn(2+)</name>
        <dbReference type="ChEBI" id="CHEBI:29105"/>
        <label>2</label>
        <note>catalytic</note>
    </ligand>
</feature>
<dbReference type="NCBIfam" id="NF000801">
    <property type="entry name" value="PRK00055.1-3"/>
    <property type="match status" value="1"/>
</dbReference>
<feature type="binding site" evidence="8">
    <location>
        <position position="66"/>
    </location>
    <ligand>
        <name>Zn(2+)</name>
        <dbReference type="ChEBI" id="CHEBI:29105"/>
        <label>2</label>
        <note>catalytic</note>
    </ligand>
</feature>
<dbReference type="InterPro" id="IPR013471">
    <property type="entry name" value="RNase_Z/BN"/>
</dbReference>
<name>A0A2T0XAN5_9BACT</name>
<keyword evidence="2 8" id="KW-0819">tRNA processing</keyword>
<dbReference type="OrthoDB" id="9800940at2"/>
<feature type="active site" description="Proton acceptor" evidence="8">
    <location>
        <position position="66"/>
    </location>
</feature>
<sequence>MGISVTILGSNSALPTSERNPTAQVLNASGRFFLIDCGEGTQMQLRRNRVHFGKIDHVFISHLHGDHVFGLPGLISSFGLLGRTNDLHIHGVADLEMVLRPVIDYFSRELPFKVVFHHINPLEKELIYEDAALEVATFPVEHRIPTVGFLFREKPKERKINKQMCDFYEVPLRVLPKLKKGEDFIPDSGGHVPNTKLTLPAPPSVSYAFCTDTRPLPSVVEVVKGVDMLYHEATFMSDQEGLAYKTFHSTARQAAKVALQAGVKKLLIGHFSSRYKDLSPLLSEAREVFPDTEIATEGVTFEI</sequence>
<dbReference type="InterPro" id="IPR036866">
    <property type="entry name" value="RibonucZ/Hydroxyglut_hydro"/>
</dbReference>
<evidence type="ECO:0000256" key="8">
    <source>
        <dbReference type="HAMAP-Rule" id="MF_01818"/>
    </source>
</evidence>
<dbReference type="RefSeq" id="WP_106154207.1">
    <property type="nucleotide sequence ID" value="NZ_PVTS01000017.1"/>
</dbReference>
<keyword evidence="5 8" id="KW-0255">Endonuclease</keyword>
<dbReference type="NCBIfam" id="TIGR02651">
    <property type="entry name" value="RNase_Z"/>
    <property type="match status" value="1"/>
</dbReference>
<evidence type="ECO:0000313" key="10">
    <source>
        <dbReference type="Proteomes" id="UP000252733"/>
    </source>
</evidence>
<evidence type="ECO:0000313" key="9">
    <source>
        <dbReference type="EMBL" id="RCW29422.1"/>
    </source>
</evidence>
<comment type="function">
    <text evidence="8">Zinc phosphodiesterase, which displays some tRNA 3'-processing endonuclease activity. Probably involved in tRNA maturation, by removing a 3'-trailer from precursor tRNA.</text>
</comment>
<keyword evidence="6 8" id="KW-0378">Hydrolase</keyword>